<reference evidence="1 2" key="1">
    <citation type="journal article" date="2019" name="PLoS Biol.">
        <title>Sex chromosomes control vertical transmission of feminizing Wolbachia symbionts in an isopod.</title>
        <authorList>
            <person name="Becking T."/>
            <person name="Chebbi M.A."/>
            <person name="Giraud I."/>
            <person name="Moumen B."/>
            <person name="Laverre T."/>
            <person name="Caubet Y."/>
            <person name="Peccoud J."/>
            <person name="Gilbert C."/>
            <person name="Cordaux R."/>
        </authorList>
    </citation>
    <scope>NUCLEOTIDE SEQUENCE [LARGE SCALE GENOMIC DNA]</scope>
    <source>
        <strain evidence="1">ANa2</strain>
        <tissue evidence="1">Whole body excluding digestive tract and cuticle</tissue>
    </source>
</reference>
<dbReference type="Gene3D" id="1.25.10.10">
    <property type="entry name" value="Leucine-rich Repeat Variant"/>
    <property type="match status" value="1"/>
</dbReference>
<sequence length="199" mass="22513">MGKIQLELFKEIKKNGSSRSLRGALTRFAVLCHHIRPQKCRAYVQNLLPYLTKIAKRTEESLHETLAHSLEKILPVLGYFTNDNEIRGLLKAFLPNVNHSSASMRRSATSCLMLLCQHSRKPRFFLLWMLDAILQMLLPIQKEKSNSLILGSLLVLRSLAPHFPKLSAPETKLAAQSFFDKGGGSKDVDILLSYDQVLQ</sequence>
<dbReference type="OrthoDB" id="6763105at2759"/>
<keyword evidence="2" id="KW-1185">Reference proteome</keyword>
<proteinExistence type="predicted"/>
<dbReference type="InterPro" id="IPR011989">
    <property type="entry name" value="ARM-like"/>
</dbReference>
<comment type="caution">
    <text evidence="1">The sequence shown here is derived from an EMBL/GenBank/DDBJ whole genome shotgun (WGS) entry which is preliminary data.</text>
</comment>
<dbReference type="GO" id="GO:0005737">
    <property type="term" value="C:cytoplasm"/>
    <property type="evidence" value="ECO:0007669"/>
    <property type="project" value="TreeGrafter"/>
</dbReference>
<dbReference type="InterPro" id="IPR048411">
    <property type="entry name" value="Htt_N_HEAT_rpt-1"/>
</dbReference>
<name>A0A5N5TK76_9CRUS</name>
<dbReference type="Proteomes" id="UP000326759">
    <property type="component" value="Unassembled WGS sequence"/>
</dbReference>
<gene>
    <name evidence="1" type="primary">htt</name>
    <name evidence="1" type="ORF">Anas_00290</name>
</gene>
<dbReference type="AlphaFoldDB" id="A0A5N5TK76"/>
<organism evidence="1 2">
    <name type="scientific">Armadillidium nasatum</name>
    <dbReference type="NCBI Taxonomy" id="96803"/>
    <lineage>
        <taxon>Eukaryota</taxon>
        <taxon>Metazoa</taxon>
        <taxon>Ecdysozoa</taxon>
        <taxon>Arthropoda</taxon>
        <taxon>Crustacea</taxon>
        <taxon>Multicrustacea</taxon>
        <taxon>Malacostraca</taxon>
        <taxon>Eumalacostraca</taxon>
        <taxon>Peracarida</taxon>
        <taxon>Isopoda</taxon>
        <taxon>Oniscidea</taxon>
        <taxon>Crinocheta</taxon>
        <taxon>Armadillidiidae</taxon>
        <taxon>Armadillidium</taxon>
    </lineage>
</organism>
<dbReference type="Pfam" id="PF20926">
    <property type="entry name" value="Htt_N-HEAT_1"/>
    <property type="match status" value="1"/>
</dbReference>
<accession>A0A5N5TK76</accession>
<dbReference type="InterPro" id="IPR028426">
    <property type="entry name" value="Huntingtin_fam"/>
</dbReference>
<dbReference type="PANTHER" id="PTHR10170">
    <property type="entry name" value="HUNTINGTON DISEASE PROTEIN"/>
    <property type="match status" value="1"/>
</dbReference>
<evidence type="ECO:0000313" key="2">
    <source>
        <dbReference type="Proteomes" id="UP000326759"/>
    </source>
</evidence>
<dbReference type="PANTHER" id="PTHR10170:SF10">
    <property type="entry name" value="HUNTINGTIN"/>
    <property type="match status" value="1"/>
</dbReference>
<protein>
    <submittedName>
        <fullName evidence="1">HD-like protein</fullName>
    </submittedName>
</protein>
<dbReference type="InterPro" id="IPR016024">
    <property type="entry name" value="ARM-type_fold"/>
</dbReference>
<dbReference type="EMBL" id="SEYY01000739">
    <property type="protein sequence ID" value="KAB7506574.1"/>
    <property type="molecule type" value="Genomic_DNA"/>
</dbReference>
<feature type="non-terminal residue" evidence="1">
    <location>
        <position position="199"/>
    </location>
</feature>
<dbReference type="SUPFAM" id="SSF48371">
    <property type="entry name" value="ARM repeat"/>
    <property type="match status" value="1"/>
</dbReference>
<evidence type="ECO:0000313" key="1">
    <source>
        <dbReference type="EMBL" id="KAB7506574.1"/>
    </source>
</evidence>